<evidence type="ECO:0000256" key="3">
    <source>
        <dbReference type="ARBA" id="ARBA00022964"/>
    </source>
</evidence>
<dbReference type="Gene3D" id="1.10.640.10">
    <property type="entry name" value="Haem peroxidase domain superfamily, animal type"/>
    <property type="match status" value="1"/>
</dbReference>
<keyword evidence="4" id="KW-0560">Oxidoreductase</keyword>
<evidence type="ECO:0000256" key="1">
    <source>
        <dbReference type="ARBA" id="ARBA00022723"/>
    </source>
</evidence>
<proteinExistence type="predicted"/>
<gene>
    <name evidence="7" type="ORF">HG543_50150</name>
</gene>
<name>A0A848LZE0_9BACT</name>
<dbReference type="PANTHER" id="PTHR11903">
    <property type="entry name" value="PROSTAGLANDIN G/H SYNTHASE"/>
    <property type="match status" value="1"/>
</dbReference>
<evidence type="ECO:0000313" key="7">
    <source>
        <dbReference type="EMBL" id="NMO22970.1"/>
    </source>
</evidence>
<comment type="caution">
    <text evidence="7">The sequence shown here is derived from an EMBL/GenBank/DDBJ whole genome shotgun (WGS) entry which is preliminary data.</text>
</comment>
<dbReference type="RefSeq" id="WP_281404554.1">
    <property type="nucleotide sequence ID" value="NZ_JABBJJ010000504.1"/>
</dbReference>
<dbReference type="GO" id="GO:0006952">
    <property type="term" value="P:defense response"/>
    <property type="evidence" value="ECO:0007669"/>
    <property type="project" value="UniProtKB-KW"/>
</dbReference>
<evidence type="ECO:0000256" key="2">
    <source>
        <dbReference type="ARBA" id="ARBA00022821"/>
    </source>
</evidence>
<keyword evidence="8" id="KW-1185">Reference proteome</keyword>
<dbReference type="GO" id="GO:0020037">
    <property type="term" value="F:heme binding"/>
    <property type="evidence" value="ECO:0007669"/>
    <property type="project" value="InterPro"/>
</dbReference>
<evidence type="ECO:0000256" key="6">
    <source>
        <dbReference type="SAM" id="MobiDB-lite"/>
    </source>
</evidence>
<dbReference type="InterPro" id="IPR010255">
    <property type="entry name" value="Haem_peroxidase_sf"/>
</dbReference>
<keyword evidence="3" id="KW-0223">Dioxygenase</keyword>
<feature type="region of interest" description="Disordered" evidence="6">
    <location>
        <begin position="81"/>
        <end position="115"/>
    </location>
</feature>
<organism evidence="7 8">
    <name type="scientific">Pyxidicoccus fallax</name>
    <dbReference type="NCBI Taxonomy" id="394095"/>
    <lineage>
        <taxon>Bacteria</taxon>
        <taxon>Pseudomonadati</taxon>
        <taxon>Myxococcota</taxon>
        <taxon>Myxococcia</taxon>
        <taxon>Myxococcales</taxon>
        <taxon>Cystobacterineae</taxon>
        <taxon>Myxococcaceae</taxon>
        <taxon>Pyxidicoccus</taxon>
    </lineage>
</organism>
<feature type="non-terminal residue" evidence="7">
    <location>
        <position position="215"/>
    </location>
</feature>
<reference evidence="7 8" key="1">
    <citation type="submission" date="2020-04" db="EMBL/GenBank/DDBJ databases">
        <title>Draft genome of Pyxidicoccus fallax type strain.</title>
        <authorList>
            <person name="Whitworth D.E."/>
        </authorList>
    </citation>
    <scope>NUCLEOTIDE SEQUENCE [LARGE SCALE GENOMIC DNA]</scope>
    <source>
        <strain evidence="7 8">DSM 14698</strain>
    </source>
</reference>
<dbReference type="GO" id="GO:0004601">
    <property type="term" value="F:peroxidase activity"/>
    <property type="evidence" value="ECO:0007669"/>
    <property type="project" value="UniProtKB-KW"/>
</dbReference>
<keyword evidence="2" id="KW-0611">Plant defense</keyword>
<evidence type="ECO:0000256" key="5">
    <source>
        <dbReference type="ARBA" id="ARBA00023004"/>
    </source>
</evidence>
<dbReference type="PANTHER" id="PTHR11903:SF11">
    <property type="entry name" value="ALPHA-DIOXYGENASE 1"/>
    <property type="match status" value="1"/>
</dbReference>
<dbReference type="SUPFAM" id="SSF48113">
    <property type="entry name" value="Heme-dependent peroxidases"/>
    <property type="match status" value="1"/>
</dbReference>
<dbReference type="GO" id="GO:0006631">
    <property type="term" value="P:fatty acid metabolic process"/>
    <property type="evidence" value="ECO:0007669"/>
    <property type="project" value="UniProtKB-ARBA"/>
</dbReference>
<dbReference type="PROSITE" id="PS50292">
    <property type="entry name" value="PEROXIDASE_3"/>
    <property type="match status" value="1"/>
</dbReference>
<dbReference type="EMBL" id="JABBJJ010000504">
    <property type="protein sequence ID" value="NMO22970.1"/>
    <property type="molecule type" value="Genomic_DNA"/>
</dbReference>
<evidence type="ECO:0000313" key="8">
    <source>
        <dbReference type="Proteomes" id="UP000518300"/>
    </source>
</evidence>
<sequence>MEHVIETPGPRLPVRALRRIRLTRRKAPEQKRWRRSPLARLFSGVFALINRVVPWHRLPRPLGVLNLIALRGTMREHNLHDTSKLPSRAHSAPPPLTPEQLVRRSPDGTYNDVSNPRMGCVGARFGRNIPLERAWPEAEPGLLEPSPRIVSNQLMARETFVPARSLNLMAAAWIQFMVHDWFDHGTPRKGNEFRVPLDTARGDDWHQSPMLIRRT</sequence>
<evidence type="ECO:0000256" key="4">
    <source>
        <dbReference type="ARBA" id="ARBA00023002"/>
    </source>
</evidence>
<dbReference type="InterPro" id="IPR050783">
    <property type="entry name" value="Oxylipin_biosynth_metab"/>
</dbReference>
<dbReference type="InterPro" id="IPR037120">
    <property type="entry name" value="Haem_peroxidase_sf_animal"/>
</dbReference>
<dbReference type="GO" id="GO:0046872">
    <property type="term" value="F:metal ion binding"/>
    <property type="evidence" value="ECO:0007669"/>
    <property type="project" value="UniProtKB-KW"/>
</dbReference>
<keyword evidence="1" id="KW-0479">Metal-binding</keyword>
<dbReference type="AlphaFoldDB" id="A0A848LZE0"/>
<keyword evidence="7" id="KW-0575">Peroxidase</keyword>
<accession>A0A848LZE0</accession>
<protein>
    <submittedName>
        <fullName evidence="7">Peroxidase</fullName>
    </submittedName>
</protein>
<dbReference type="Proteomes" id="UP000518300">
    <property type="component" value="Unassembled WGS sequence"/>
</dbReference>
<dbReference type="InterPro" id="IPR019791">
    <property type="entry name" value="Haem_peroxidase_animal"/>
</dbReference>
<dbReference type="Pfam" id="PF03098">
    <property type="entry name" value="An_peroxidase"/>
    <property type="match status" value="1"/>
</dbReference>
<keyword evidence="5" id="KW-0408">Iron</keyword>
<dbReference type="GO" id="GO:0006979">
    <property type="term" value="P:response to oxidative stress"/>
    <property type="evidence" value="ECO:0007669"/>
    <property type="project" value="InterPro"/>
</dbReference>
<dbReference type="GO" id="GO:0016702">
    <property type="term" value="F:oxidoreductase activity, acting on single donors with incorporation of molecular oxygen, incorporation of two atoms of oxygen"/>
    <property type="evidence" value="ECO:0007669"/>
    <property type="project" value="TreeGrafter"/>
</dbReference>